<protein>
    <recommendedName>
        <fullName evidence="4">Membrane protein YczE</fullName>
    </recommendedName>
</protein>
<feature type="transmembrane region" description="Helical" evidence="1">
    <location>
        <begin position="86"/>
        <end position="105"/>
    </location>
</feature>
<dbReference type="EMBL" id="JAJSBI010000024">
    <property type="protein sequence ID" value="MCD9878902.1"/>
    <property type="molecule type" value="Genomic_DNA"/>
</dbReference>
<dbReference type="AlphaFoldDB" id="A0A9Q3VVG3"/>
<accession>A0A9Q3VVG3</accession>
<evidence type="ECO:0000313" key="2">
    <source>
        <dbReference type="EMBL" id="MCD9878902.1"/>
    </source>
</evidence>
<organism evidence="2 3">
    <name type="scientific">Streptomyces guryensis</name>
    <dbReference type="NCBI Taxonomy" id="2886947"/>
    <lineage>
        <taxon>Bacteria</taxon>
        <taxon>Bacillati</taxon>
        <taxon>Actinomycetota</taxon>
        <taxon>Actinomycetes</taxon>
        <taxon>Kitasatosporales</taxon>
        <taxon>Streptomycetaceae</taxon>
        <taxon>Streptomyces</taxon>
    </lineage>
</organism>
<dbReference type="InterPro" id="IPR038750">
    <property type="entry name" value="YczE/YyaS-like"/>
</dbReference>
<evidence type="ECO:0000313" key="3">
    <source>
        <dbReference type="Proteomes" id="UP001108029"/>
    </source>
</evidence>
<keyword evidence="1" id="KW-1133">Transmembrane helix</keyword>
<dbReference type="RefSeq" id="WP_232653103.1">
    <property type="nucleotide sequence ID" value="NZ_JAJSBI010000024.1"/>
</dbReference>
<keyword evidence="1" id="KW-0472">Membrane</keyword>
<name>A0A9Q3VVG3_9ACTN</name>
<comment type="caution">
    <text evidence="2">The sequence shown here is derived from an EMBL/GenBank/DDBJ whole genome shotgun (WGS) entry which is preliminary data.</text>
</comment>
<reference evidence="2" key="1">
    <citation type="submission" date="2021-12" db="EMBL/GenBank/DDBJ databases">
        <authorList>
            <person name="Lee J.-H."/>
            <person name="Kim S.-B."/>
        </authorList>
    </citation>
    <scope>NUCLEOTIDE SEQUENCE</scope>
    <source>
        <strain evidence="2">NR30</strain>
    </source>
</reference>
<dbReference type="Pfam" id="PF19700">
    <property type="entry name" value="DUF6198"/>
    <property type="match status" value="1"/>
</dbReference>
<dbReference type="Proteomes" id="UP001108029">
    <property type="component" value="Unassembled WGS sequence"/>
</dbReference>
<feature type="transmembrane region" description="Helical" evidence="1">
    <location>
        <begin position="58"/>
        <end position="79"/>
    </location>
</feature>
<keyword evidence="3" id="KW-1185">Reference proteome</keyword>
<keyword evidence="1" id="KW-0812">Transmembrane</keyword>
<feature type="transmembrane region" description="Helical" evidence="1">
    <location>
        <begin position="20"/>
        <end position="38"/>
    </location>
</feature>
<dbReference type="PANTHER" id="PTHR40078">
    <property type="entry name" value="INTEGRAL MEMBRANE PROTEIN-RELATED"/>
    <property type="match status" value="1"/>
</dbReference>
<feature type="transmembrane region" description="Helical" evidence="1">
    <location>
        <begin position="117"/>
        <end position="136"/>
    </location>
</feature>
<feature type="transmembrane region" description="Helical" evidence="1">
    <location>
        <begin position="172"/>
        <end position="192"/>
    </location>
</feature>
<dbReference type="PANTHER" id="PTHR40078:SF1">
    <property type="entry name" value="INTEGRAL MEMBRANE PROTEIN"/>
    <property type="match status" value="1"/>
</dbReference>
<evidence type="ECO:0000256" key="1">
    <source>
        <dbReference type="SAM" id="Phobius"/>
    </source>
</evidence>
<proteinExistence type="predicted"/>
<evidence type="ECO:0008006" key="4">
    <source>
        <dbReference type="Google" id="ProtNLM"/>
    </source>
</evidence>
<sequence>MFISSIVGGSRLPSGTGHRLVTYLAGCLVFSFGAYLFIYSDLGTDPLDVFALGLLRHVPLTVGIAQAVIAALCILVWAAWYRRRPVVLPFVTFFLCGSVIDLLLLADPGRLLPLPHVVLMLMATTLCAYASSLIIMSGVGIRAMDLVAIAMVDKWGWPFWAAKMSMEGVLLASGYLMGGPVGVGTVCFLAVVDTMIQPFMRANARVLRIPNLGMPSLEKP</sequence>
<gene>
    <name evidence="2" type="ORF">LJ657_35920</name>
</gene>